<sequence>MPLYRFADFVLSPRQRTLARNGQPIALIPRYFDLLLFLVERRTDAVHRRDIFDRVWSDVIVSDSALSQAIRTLRRTLGDDPREPRFIRTVSRHGYQFVCADLIEDTDDGLAPAPVGLTANALLGVDVGATSSATIGITTGNDNVVVAPAGDPYPPLLALLLAPATTIAEQEEQRDAAERLHALGTEEALRRLDCLPHEAFARALLRDTRYQVPGAGEVPLLGTPTALRSASMLVRLRVRRAAALVARRWIGGTLGGGLAGALAGLIGGVLLALAPDSTAPMTVAPVLGVVGALCGLGGGAGVSAGLSAGEALALSARRPALVGAAAVGGAIAGGIAQEFTRWTLGALFGLFMPIGGFLEGAVIGAGVGAGYAVATRGVASGLAAPRGRARTVVALVTGLGGAAAALALAVAGVPLVGGTVHLLAQASSGSQVLLTPLGRLLGEPEFGPLTRALISVGEGGAFAIGVAAGLTRRTV</sequence>
<evidence type="ECO:0000313" key="6">
    <source>
        <dbReference type="Proteomes" id="UP000076079"/>
    </source>
</evidence>
<dbReference type="AlphaFoldDB" id="A0A143PLR4"/>
<proteinExistence type="predicted"/>
<dbReference type="GO" id="GO:0003677">
    <property type="term" value="F:DNA binding"/>
    <property type="evidence" value="ECO:0007669"/>
    <property type="project" value="UniProtKB-UniRule"/>
</dbReference>
<keyword evidence="1 2" id="KW-0238">DNA-binding</keyword>
<evidence type="ECO:0000313" key="5">
    <source>
        <dbReference type="EMBL" id="AMY08724.1"/>
    </source>
</evidence>
<accession>A0A143PLR4</accession>
<reference evidence="5 6" key="1">
    <citation type="journal article" date="2016" name="Genome Announc.">
        <title>First Complete Genome Sequence of a Subdivision 6 Acidobacterium Strain.</title>
        <authorList>
            <person name="Huang S."/>
            <person name="Vieira S."/>
            <person name="Bunk B."/>
            <person name="Riedel T."/>
            <person name="Sproer C."/>
            <person name="Overmann J."/>
        </authorList>
    </citation>
    <scope>NUCLEOTIDE SEQUENCE [LARGE SCALE GENOMIC DNA]</scope>
    <source>
        <strain evidence="6">DSM 100886 HEG_-6_39</strain>
    </source>
</reference>
<dbReference type="Gene3D" id="1.10.10.10">
    <property type="entry name" value="Winged helix-like DNA-binding domain superfamily/Winged helix DNA-binding domain"/>
    <property type="match status" value="1"/>
</dbReference>
<dbReference type="SMART" id="SM00862">
    <property type="entry name" value="Trans_reg_C"/>
    <property type="match status" value="1"/>
</dbReference>
<keyword evidence="3" id="KW-0812">Transmembrane</keyword>
<reference evidence="6" key="2">
    <citation type="submission" date="2016-04" db="EMBL/GenBank/DDBJ databases">
        <title>First Complete Genome Sequence of a Subdivision 6 Acidobacterium.</title>
        <authorList>
            <person name="Huang S."/>
            <person name="Vieira S."/>
            <person name="Bunk B."/>
            <person name="Riedel T."/>
            <person name="Sproeer C."/>
            <person name="Overmann J."/>
        </authorList>
    </citation>
    <scope>NUCLEOTIDE SEQUENCE [LARGE SCALE GENOMIC DNA]</scope>
    <source>
        <strain evidence="6">DSM 100886 HEG_-6_39</strain>
    </source>
</reference>
<dbReference type="Proteomes" id="UP000076079">
    <property type="component" value="Chromosome"/>
</dbReference>
<dbReference type="InterPro" id="IPR001867">
    <property type="entry name" value="OmpR/PhoB-type_DNA-bd"/>
</dbReference>
<organism evidence="5 6">
    <name type="scientific">Luteitalea pratensis</name>
    <dbReference type="NCBI Taxonomy" id="1855912"/>
    <lineage>
        <taxon>Bacteria</taxon>
        <taxon>Pseudomonadati</taxon>
        <taxon>Acidobacteriota</taxon>
        <taxon>Vicinamibacteria</taxon>
        <taxon>Vicinamibacterales</taxon>
        <taxon>Vicinamibacteraceae</taxon>
        <taxon>Luteitalea</taxon>
    </lineage>
</organism>
<keyword evidence="3" id="KW-1133">Transmembrane helix</keyword>
<name>A0A143PLR4_LUTPR</name>
<evidence type="ECO:0000256" key="2">
    <source>
        <dbReference type="PROSITE-ProRule" id="PRU01091"/>
    </source>
</evidence>
<evidence type="ECO:0000256" key="3">
    <source>
        <dbReference type="SAM" id="Phobius"/>
    </source>
</evidence>
<dbReference type="EMBL" id="CP015136">
    <property type="protein sequence ID" value="AMY08724.1"/>
    <property type="molecule type" value="Genomic_DNA"/>
</dbReference>
<dbReference type="KEGG" id="abac:LuPra_01928"/>
<dbReference type="RefSeq" id="WP_157898947.1">
    <property type="nucleotide sequence ID" value="NZ_CP015136.1"/>
</dbReference>
<feature type="transmembrane region" description="Helical" evidence="3">
    <location>
        <begin position="346"/>
        <end position="371"/>
    </location>
</feature>
<keyword evidence="6" id="KW-1185">Reference proteome</keyword>
<feature type="transmembrane region" description="Helical" evidence="3">
    <location>
        <begin position="392"/>
        <end position="413"/>
    </location>
</feature>
<feature type="domain" description="OmpR/PhoB-type" evidence="4">
    <location>
        <begin position="1"/>
        <end position="99"/>
    </location>
</feature>
<feature type="transmembrane region" description="Helical" evidence="3">
    <location>
        <begin position="449"/>
        <end position="470"/>
    </location>
</feature>
<dbReference type="SUPFAM" id="SSF46894">
    <property type="entry name" value="C-terminal effector domain of the bipartite response regulators"/>
    <property type="match status" value="1"/>
</dbReference>
<keyword evidence="3" id="KW-0472">Membrane</keyword>
<feature type="DNA-binding region" description="OmpR/PhoB-type" evidence="2">
    <location>
        <begin position="1"/>
        <end position="99"/>
    </location>
</feature>
<feature type="transmembrane region" description="Helical" evidence="3">
    <location>
        <begin position="320"/>
        <end position="340"/>
    </location>
</feature>
<evidence type="ECO:0000259" key="4">
    <source>
        <dbReference type="PROSITE" id="PS51755"/>
    </source>
</evidence>
<feature type="transmembrane region" description="Helical" evidence="3">
    <location>
        <begin position="286"/>
        <end position="308"/>
    </location>
</feature>
<dbReference type="GO" id="GO:0000160">
    <property type="term" value="P:phosphorelay signal transduction system"/>
    <property type="evidence" value="ECO:0007669"/>
    <property type="project" value="InterPro"/>
</dbReference>
<dbReference type="OrthoDB" id="105971at2"/>
<gene>
    <name evidence="5" type="primary">cadC_5</name>
    <name evidence="5" type="ORF">LuPra_01928</name>
</gene>
<dbReference type="CDD" id="cd00383">
    <property type="entry name" value="trans_reg_C"/>
    <property type="match status" value="1"/>
</dbReference>
<dbReference type="STRING" id="1855912.LuPra_01928"/>
<dbReference type="Pfam" id="PF00486">
    <property type="entry name" value="Trans_reg_C"/>
    <property type="match status" value="1"/>
</dbReference>
<evidence type="ECO:0000256" key="1">
    <source>
        <dbReference type="ARBA" id="ARBA00023125"/>
    </source>
</evidence>
<dbReference type="GO" id="GO:0006355">
    <property type="term" value="P:regulation of DNA-templated transcription"/>
    <property type="evidence" value="ECO:0007669"/>
    <property type="project" value="InterPro"/>
</dbReference>
<protein>
    <submittedName>
        <fullName evidence="5">Transcriptional activator CadC</fullName>
    </submittedName>
</protein>
<feature type="transmembrane region" description="Helical" evidence="3">
    <location>
        <begin position="249"/>
        <end position="274"/>
    </location>
</feature>
<dbReference type="PROSITE" id="PS51755">
    <property type="entry name" value="OMPR_PHOB"/>
    <property type="match status" value="1"/>
</dbReference>
<dbReference type="InterPro" id="IPR016032">
    <property type="entry name" value="Sig_transdc_resp-reg_C-effctor"/>
</dbReference>
<dbReference type="InterPro" id="IPR036388">
    <property type="entry name" value="WH-like_DNA-bd_sf"/>
</dbReference>